<dbReference type="AlphaFoldDB" id="A0A921V1H2"/>
<sequence>MTHNGDEARDKQPHQGGICHYLRTIILTCFPRKKTSEETHITKAGQNIEKKQNSLIMTMCRLEMC</sequence>
<reference evidence="1" key="2">
    <citation type="submission" date="2020-10" db="EMBL/GenBank/DDBJ databases">
        <authorList>
            <person name="Cooper E.A."/>
            <person name="Brenton Z.W."/>
            <person name="Flinn B.S."/>
            <person name="Jenkins J."/>
            <person name="Shu S."/>
            <person name="Flowers D."/>
            <person name="Luo F."/>
            <person name="Wang Y."/>
            <person name="Xia P."/>
            <person name="Barry K."/>
            <person name="Daum C."/>
            <person name="Lipzen A."/>
            <person name="Yoshinaga Y."/>
            <person name="Schmutz J."/>
            <person name="Saski C."/>
            <person name="Vermerris W."/>
            <person name="Kresovich S."/>
        </authorList>
    </citation>
    <scope>NUCLEOTIDE SEQUENCE</scope>
</reference>
<proteinExistence type="predicted"/>
<comment type="caution">
    <text evidence="1">The sequence shown here is derived from an EMBL/GenBank/DDBJ whole genome shotgun (WGS) entry which is preliminary data.</text>
</comment>
<accession>A0A921V1H2</accession>
<name>A0A921V1H2_SORBI</name>
<evidence type="ECO:0000313" key="2">
    <source>
        <dbReference type="Proteomes" id="UP000807115"/>
    </source>
</evidence>
<evidence type="ECO:0000313" key="1">
    <source>
        <dbReference type="EMBL" id="KAG0551230.1"/>
    </source>
</evidence>
<dbReference type="Proteomes" id="UP000807115">
    <property type="component" value="Chromosome 1"/>
</dbReference>
<reference evidence="1" key="1">
    <citation type="journal article" date="2019" name="BMC Genomics">
        <title>A new reference genome for Sorghum bicolor reveals high levels of sequence similarity between sweet and grain genotypes: implications for the genetics of sugar metabolism.</title>
        <authorList>
            <person name="Cooper E.A."/>
            <person name="Brenton Z.W."/>
            <person name="Flinn B.S."/>
            <person name="Jenkins J."/>
            <person name="Shu S."/>
            <person name="Flowers D."/>
            <person name="Luo F."/>
            <person name="Wang Y."/>
            <person name="Xia P."/>
            <person name="Barry K."/>
            <person name="Daum C."/>
            <person name="Lipzen A."/>
            <person name="Yoshinaga Y."/>
            <person name="Schmutz J."/>
            <person name="Saski C."/>
            <person name="Vermerris W."/>
            <person name="Kresovich S."/>
        </authorList>
    </citation>
    <scope>NUCLEOTIDE SEQUENCE</scope>
</reference>
<dbReference type="EMBL" id="CM027680">
    <property type="protein sequence ID" value="KAG0551230.1"/>
    <property type="molecule type" value="Genomic_DNA"/>
</dbReference>
<protein>
    <submittedName>
        <fullName evidence="1">Uncharacterized protein</fullName>
    </submittedName>
</protein>
<organism evidence="1 2">
    <name type="scientific">Sorghum bicolor</name>
    <name type="common">Sorghum</name>
    <name type="synonym">Sorghum vulgare</name>
    <dbReference type="NCBI Taxonomy" id="4558"/>
    <lineage>
        <taxon>Eukaryota</taxon>
        <taxon>Viridiplantae</taxon>
        <taxon>Streptophyta</taxon>
        <taxon>Embryophyta</taxon>
        <taxon>Tracheophyta</taxon>
        <taxon>Spermatophyta</taxon>
        <taxon>Magnoliopsida</taxon>
        <taxon>Liliopsida</taxon>
        <taxon>Poales</taxon>
        <taxon>Poaceae</taxon>
        <taxon>PACMAD clade</taxon>
        <taxon>Panicoideae</taxon>
        <taxon>Andropogonodae</taxon>
        <taxon>Andropogoneae</taxon>
        <taxon>Sorghinae</taxon>
        <taxon>Sorghum</taxon>
    </lineage>
</organism>
<gene>
    <name evidence="1" type="ORF">BDA96_01G405700</name>
</gene>